<evidence type="ECO:0000313" key="1">
    <source>
        <dbReference type="EMBL" id="GBM49380.1"/>
    </source>
</evidence>
<keyword evidence="2" id="KW-1185">Reference proteome</keyword>
<accession>A0A4Y2G6N8</accession>
<organism evidence="1 2">
    <name type="scientific">Araneus ventricosus</name>
    <name type="common">Orbweaver spider</name>
    <name type="synonym">Epeira ventricosa</name>
    <dbReference type="NCBI Taxonomy" id="182803"/>
    <lineage>
        <taxon>Eukaryota</taxon>
        <taxon>Metazoa</taxon>
        <taxon>Ecdysozoa</taxon>
        <taxon>Arthropoda</taxon>
        <taxon>Chelicerata</taxon>
        <taxon>Arachnida</taxon>
        <taxon>Araneae</taxon>
        <taxon>Araneomorphae</taxon>
        <taxon>Entelegynae</taxon>
        <taxon>Araneoidea</taxon>
        <taxon>Araneidae</taxon>
        <taxon>Araneus</taxon>
    </lineage>
</organism>
<sequence>TRGVSSVGPRHFEPWSVVENNTRAGYFLPNVQRHTRGRTFDFRRQNKCHQEHKHFENSVELDIELESLQSRDLNPMP</sequence>
<dbReference type="AlphaFoldDB" id="A0A4Y2G6N8"/>
<evidence type="ECO:0000313" key="2">
    <source>
        <dbReference type="Proteomes" id="UP000499080"/>
    </source>
</evidence>
<dbReference type="Proteomes" id="UP000499080">
    <property type="component" value="Unassembled WGS sequence"/>
</dbReference>
<protein>
    <submittedName>
        <fullName evidence="1">Uncharacterized protein</fullName>
    </submittedName>
</protein>
<gene>
    <name evidence="1" type="ORF">AVEN_32512_1</name>
</gene>
<dbReference type="EMBL" id="BGPR01001253">
    <property type="protein sequence ID" value="GBM49380.1"/>
    <property type="molecule type" value="Genomic_DNA"/>
</dbReference>
<name>A0A4Y2G6N8_ARAVE</name>
<proteinExistence type="predicted"/>
<comment type="caution">
    <text evidence="1">The sequence shown here is derived from an EMBL/GenBank/DDBJ whole genome shotgun (WGS) entry which is preliminary data.</text>
</comment>
<feature type="non-terminal residue" evidence="1">
    <location>
        <position position="1"/>
    </location>
</feature>
<reference evidence="1 2" key="1">
    <citation type="journal article" date="2019" name="Sci. Rep.">
        <title>Orb-weaving spider Araneus ventricosus genome elucidates the spidroin gene catalogue.</title>
        <authorList>
            <person name="Kono N."/>
            <person name="Nakamura H."/>
            <person name="Ohtoshi R."/>
            <person name="Moran D.A.P."/>
            <person name="Shinohara A."/>
            <person name="Yoshida Y."/>
            <person name="Fujiwara M."/>
            <person name="Mori M."/>
            <person name="Tomita M."/>
            <person name="Arakawa K."/>
        </authorList>
    </citation>
    <scope>NUCLEOTIDE SEQUENCE [LARGE SCALE GENOMIC DNA]</scope>
</reference>